<evidence type="ECO:0000259" key="2">
    <source>
        <dbReference type="PROSITE" id="PS50089"/>
    </source>
</evidence>
<dbReference type="OrthoDB" id="6270329at2759"/>
<reference evidence="3" key="1">
    <citation type="submission" date="2020-11" db="EMBL/GenBank/DDBJ databases">
        <authorList>
            <consortium name="DOE Joint Genome Institute"/>
            <person name="Ahrendt S."/>
            <person name="Riley R."/>
            <person name="Andreopoulos W."/>
            <person name="Labutti K."/>
            <person name="Pangilinan J."/>
            <person name="Ruiz-Duenas F.J."/>
            <person name="Barrasa J.M."/>
            <person name="Sanchez-Garcia M."/>
            <person name="Camarero S."/>
            <person name="Miyauchi S."/>
            <person name="Serrano A."/>
            <person name="Linde D."/>
            <person name="Babiker R."/>
            <person name="Drula E."/>
            <person name="Ayuso-Fernandez I."/>
            <person name="Pacheco R."/>
            <person name="Padilla G."/>
            <person name="Ferreira P."/>
            <person name="Barriuso J."/>
            <person name="Kellner H."/>
            <person name="Castanera R."/>
            <person name="Alfaro M."/>
            <person name="Ramirez L."/>
            <person name="Pisabarro A.G."/>
            <person name="Kuo A."/>
            <person name="Tritt A."/>
            <person name="Lipzen A."/>
            <person name="He G."/>
            <person name="Yan M."/>
            <person name="Ng V."/>
            <person name="Cullen D."/>
            <person name="Martin F."/>
            <person name="Rosso M.-N."/>
            <person name="Henrissat B."/>
            <person name="Hibbett D."/>
            <person name="Martinez A.T."/>
            <person name="Grigoriev I.V."/>
        </authorList>
    </citation>
    <scope>NUCLEOTIDE SEQUENCE</scope>
    <source>
        <strain evidence="3">MF-IS2</strain>
    </source>
</reference>
<keyword evidence="1" id="KW-0863">Zinc-finger</keyword>
<proteinExistence type="predicted"/>
<gene>
    <name evidence="3" type="ORF">P691DRAFT_765356</name>
</gene>
<keyword evidence="1" id="KW-0479">Metal-binding</keyword>
<evidence type="ECO:0000256" key="1">
    <source>
        <dbReference type="PROSITE-ProRule" id="PRU00175"/>
    </source>
</evidence>
<protein>
    <recommendedName>
        <fullName evidence="2">RING-type domain-containing protein</fullName>
    </recommendedName>
</protein>
<dbReference type="InterPro" id="IPR001841">
    <property type="entry name" value="Znf_RING"/>
</dbReference>
<organism evidence="3 4">
    <name type="scientific">Macrolepiota fuliginosa MF-IS2</name>
    <dbReference type="NCBI Taxonomy" id="1400762"/>
    <lineage>
        <taxon>Eukaryota</taxon>
        <taxon>Fungi</taxon>
        <taxon>Dikarya</taxon>
        <taxon>Basidiomycota</taxon>
        <taxon>Agaricomycotina</taxon>
        <taxon>Agaricomycetes</taxon>
        <taxon>Agaricomycetidae</taxon>
        <taxon>Agaricales</taxon>
        <taxon>Agaricineae</taxon>
        <taxon>Agaricaceae</taxon>
        <taxon>Macrolepiota</taxon>
    </lineage>
</organism>
<dbReference type="Gene3D" id="3.30.40.10">
    <property type="entry name" value="Zinc/RING finger domain, C3HC4 (zinc finger)"/>
    <property type="match status" value="1"/>
</dbReference>
<comment type="caution">
    <text evidence="3">The sequence shown here is derived from an EMBL/GenBank/DDBJ whole genome shotgun (WGS) entry which is preliminary data.</text>
</comment>
<dbReference type="AlphaFoldDB" id="A0A9P5X2N4"/>
<sequence>MPRPQPTLPPLTISQKDLVERWLDRLYDTDSIDEHLEYSLNLGAESPASTLLIDDEVSSLPLRIIKCKSVTKARCTRDTIDRDCGICFEDAVHPSRTLCCGGIFCSEHITDWLHGPSSDGRCPSCSAPCFTPNILSLAPPTLIPKPTTRRCTTTATFTARDSVTTTISSEHSSPLTARGRSVSTSTFKQCHTSTDSFASSTDSSILGLSLAPEDVPKDEKGHGQCWLVHGLGASPAPTRSHPSFSLAVLPATVRTPSQSAPPYPPTHPGSLTVEVLSRLASVMGLTLLFYILLAS</sequence>
<dbReference type="PROSITE" id="PS50089">
    <property type="entry name" value="ZF_RING_2"/>
    <property type="match status" value="1"/>
</dbReference>
<dbReference type="Proteomes" id="UP000807342">
    <property type="component" value="Unassembled WGS sequence"/>
</dbReference>
<accession>A0A9P5X2N4</accession>
<dbReference type="GO" id="GO:0008270">
    <property type="term" value="F:zinc ion binding"/>
    <property type="evidence" value="ECO:0007669"/>
    <property type="project" value="UniProtKB-KW"/>
</dbReference>
<evidence type="ECO:0000313" key="4">
    <source>
        <dbReference type="Proteomes" id="UP000807342"/>
    </source>
</evidence>
<feature type="domain" description="RING-type" evidence="2">
    <location>
        <begin position="84"/>
        <end position="126"/>
    </location>
</feature>
<evidence type="ECO:0000313" key="3">
    <source>
        <dbReference type="EMBL" id="KAF9442301.1"/>
    </source>
</evidence>
<dbReference type="InterPro" id="IPR013083">
    <property type="entry name" value="Znf_RING/FYVE/PHD"/>
</dbReference>
<keyword evidence="1" id="KW-0862">Zinc</keyword>
<keyword evidence="4" id="KW-1185">Reference proteome</keyword>
<dbReference type="SUPFAM" id="SSF57850">
    <property type="entry name" value="RING/U-box"/>
    <property type="match status" value="1"/>
</dbReference>
<dbReference type="EMBL" id="MU151660">
    <property type="protein sequence ID" value="KAF9442301.1"/>
    <property type="molecule type" value="Genomic_DNA"/>
</dbReference>
<name>A0A9P5X2N4_9AGAR</name>